<evidence type="ECO:0000313" key="7">
    <source>
        <dbReference type="EMBL" id="KAF3325325.1"/>
    </source>
</evidence>
<keyword evidence="4 5" id="KW-0440">LIM domain</keyword>
<organism evidence="7 8">
    <name type="scientific">Carex littledalei</name>
    <dbReference type="NCBI Taxonomy" id="544730"/>
    <lineage>
        <taxon>Eukaryota</taxon>
        <taxon>Viridiplantae</taxon>
        <taxon>Streptophyta</taxon>
        <taxon>Embryophyta</taxon>
        <taxon>Tracheophyta</taxon>
        <taxon>Spermatophyta</taxon>
        <taxon>Magnoliopsida</taxon>
        <taxon>Liliopsida</taxon>
        <taxon>Poales</taxon>
        <taxon>Cyperaceae</taxon>
        <taxon>Cyperoideae</taxon>
        <taxon>Cariceae</taxon>
        <taxon>Carex</taxon>
        <taxon>Carex subgen. Euthyceras</taxon>
    </lineage>
</organism>
<gene>
    <name evidence="7" type="ORF">FCM35_KLT10396</name>
</gene>
<evidence type="ECO:0000256" key="3">
    <source>
        <dbReference type="ARBA" id="ARBA00022833"/>
    </source>
</evidence>
<dbReference type="PANTHER" id="PTHR24209">
    <property type="entry name" value="PROTEIN DA1-RELATED 2"/>
    <property type="match status" value="1"/>
</dbReference>
<dbReference type="Gene3D" id="2.10.110.10">
    <property type="entry name" value="Cysteine Rich Protein"/>
    <property type="match status" value="1"/>
</dbReference>
<dbReference type="InterPro" id="IPR001781">
    <property type="entry name" value="Znf_LIM"/>
</dbReference>
<dbReference type="GO" id="GO:0043130">
    <property type="term" value="F:ubiquitin binding"/>
    <property type="evidence" value="ECO:0007669"/>
    <property type="project" value="TreeGrafter"/>
</dbReference>
<dbReference type="PROSITE" id="PS00478">
    <property type="entry name" value="LIM_DOMAIN_1"/>
    <property type="match status" value="1"/>
</dbReference>
<dbReference type="CDD" id="cd09396">
    <property type="entry name" value="LIM_DA1"/>
    <property type="match status" value="1"/>
</dbReference>
<sequence length="413" mass="47122">MATSSFSPSCIHGQNAPWKTDEELARELQQSLGPSAYYPNAPIQFLPRGHRVCSACQREIGYGHYLSWMGNFWHTQCFRCSSCGHAIHETQFTLLGTDPYHKLCYKELHHPKCNVCHQFIPTNRTGLLEYRAHPFWGQKYCPSHEHDNTPRCCSCERMESRSIKYIALGDGRSLCQECLDSAIMYTGDCQPLYHSIRDYYERMNMRIDQQIPMLLVERQALNDAMEGEKDGTHHTRGLCISETQTVSSIQRPRIGWNRILDMRTHPQILTTNTSCEVTAILVLYGLPRLLTGSILAHELMHGWLHLNGYHNLSPEVEEGICQVQSYLWLESEIVPDTHNGASSYSSAPSLSASSKKGGTSAMENKLREFFKHQIQHDKSSDYGEGFRTAYASVSTYGLRYTLDHIRYTGRCPI</sequence>
<evidence type="ECO:0000256" key="4">
    <source>
        <dbReference type="ARBA" id="ARBA00023038"/>
    </source>
</evidence>
<reference evidence="7" key="1">
    <citation type="submission" date="2020-01" db="EMBL/GenBank/DDBJ databases">
        <title>Genome sequence of Kobresia littledalei, the first chromosome-level genome in the family Cyperaceae.</title>
        <authorList>
            <person name="Qu G."/>
        </authorList>
    </citation>
    <scope>NUCLEOTIDE SEQUENCE</scope>
    <source>
        <strain evidence="7">C.B.Clarke</strain>
        <tissue evidence="7">Leaf</tissue>
    </source>
</reference>
<dbReference type="PROSITE" id="PS50023">
    <property type="entry name" value="LIM_DOMAIN_2"/>
    <property type="match status" value="1"/>
</dbReference>
<comment type="caution">
    <text evidence="7">The sequence shown here is derived from an EMBL/GenBank/DDBJ whole genome shotgun (WGS) entry which is preliminary data.</text>
</comment>
<dbReference type="InterPro" id="IPR022087">
    <property type="entry name" value="DA1-like_dom"/>
</dbReference>
<dbReference type="Pfam" id="PF00412">
    <property type="entry name" value="LIM"/>
    <property type="match status" value="1"/>
</dbReference>
<evidence type="ECO:0000256" key="5">
    <source>
        <dbReference type="PROSITE-ProRule" id="PRU00125"/>
    </source>
</evidence>
<dbReference type="GO" id="GO:0046872">
    <property type="term" value="F:metal ion binding"/>
    <property type="evidence" value="ECO:0007669"/>
    <property type="project" value="UniProtKB-KW"/>
</dbReference>
<dbReference type="Proteomes" id="UP000623129">
    <property type="component" value="Unassembled WGS sequence"/>
</dbReference>
<evidence type="ECO:0000256" key="1">
    <source>
        <dbReference type="ARBA" id="ARBA00022723"/>
    </source>
</evidence>
<evidence type="ECO:0000259" key="6">
    <source>
        <dbReference type="PROSITE" id="PS50023"/>
    </source>
</evidence>
<evidence type="ECO:0000256" key="2">
    <source>
        <dbReference type="ARBA" id="ARBA00022737"/>
    </source>
</evidence>
<dbReference type="EMBL" id="SWLB01000020">
    <property type="protein sequence ID" value="KAF3325325.1"/>
    <property type="molecule type" value="Genomic_DNA"/>
</dbReference>
<dbReference type="SMART" id="SM00132">
    <property type="entry name" value="LIM"/>
    <property type="match status" value="1"/>
</dbReference>
<feature type="domain" description="LIM zinc-binding" evidence="6">
    <location>
        <begin position="51"/>
        <end position="111"/>
    </location>
</feature>
<accession>A0A833QHZ0</accession>
<dbReference type="FunFam" id="2.10.110.10:FF:000107">
    <property type="entry name" value="Protein DA1-related 2"/>
    <property type="match status" value="1"/>
</dbReference>
<keyword evidence="2" id="KW-0677">Repeat</keyword>
<dbReference type="Pfam" id="PF12315">
    <property type="entry name" value="DA1-like"/>
    <property type="match status" value="1"/>
</dbReference>
<proteinExistence type="predicted"/>
<dbReference type="AlphaFoldDB" id="A0A833QHZ0"/>
<dbReference type="PANTHER" id="PTHR24209:SF7">
    <property type="entry name" value="PROTEIN DA1-RELATED 2"/>
    <property type="match status" value="1"/>
</dbReference>
<dbReference type="SUPFAM" id="SSF57716">
    <property type="entry name" value="Glucocorticoid receptor-like (DNA-binding domain)"/>
    <property type="match status" value="2"/>
</dbReference>
<keyword evidence="3 5" id="KW-0862">Zinc</keyword>
<dbReference type="InterPro" id="IPR045218">
    <property type="entry name" value="DA1-like"/>
</dbReference>
<protein>
    <submittedName>
        <fullName evidence="7">Protein DA1-related 2</fullName>
    </submittedName>
</protein>
<keyword evidence="8" id="KW-1185">Reference proteome</keyword>
<dbReference type="OrthoDB" id="25414at2759"/>
<keyword evidence="1 5" id="KW-0479">Metal-binding</keyword>
<evidence type="ECO:0000313" key="8">
    <source>
        <dbReference type="Proteomes" id="UP000623129"/>
    </source>
</evidence>
<name>A0A833QHZ0_9POAL</name>